<protein>
    <submittedName>
        <fullName evidence="2">Uncharacterized protein</fullName>
    </submittedName>
</protein>
<proteinExistence type="predicted"/>
<keyword evidence="1" id="KW-0472">Membrane</keyword>
<dbReference type="EMBL" id="BPVZ01000010">
    <property type="protein sequence ID" value="GKU96240.1"/>
    <property type="molecule type" value="Genomic_DNA"/>
</dbReference>
<feature type="transmembrane region" description="Helical" evidence="1">
    <location>
        <begin position="34"/>
        <end position="53"/>
    </location>
</feature>
<accession>A0AAV5IAT3</accession>
<sequence>MVCSCSCHDFMPSCTENHIQNVKVAFNMWSHMRWVNLSALISVSFLNALLTYFHDMCSSFSF</sequence>
<dbReference type="Proteomes" id="UP001054252">
    <property type="component" value="Unassembled WGS sequence"/>
</dbReference>
<reference evidence="2 3" key="1">
    <citation type="journal article" date="2021" name="Commun. Biol.">
        <title>The genome of Shorea leprosula (Dipterocarpaceae) highlights the ecological relevance of drought in aseasonal tropical rainforests.</title>
        <authorList>
            <person name="Ng K.K.S."/>
            <person name="Kobayashi M.J."/>
            <person name="Fawcett J.A."/>
            <person name="Hatakeyama M."/>
            <person name="Paape T."/>
            <person name="Ng C.H."/>
            <person name="Ang C.C."/>
            <person name="Tnah L.H."/>
            <person name="Lee C.T."/>
            <person name="Nishiyama T."/>
            <person name="Sese J."/>
            <person name="O'Brien M.J."/>
            <person name="Copetti D."/>
            <person name="Mohd Noor M.I."/>
            <person name="Ong R.C."/>
            <person name="Putra M."/>
            <person name="Sireger I.Z."/>
            <person name="Indrioko S."/>
            <person name="Kosugi Y."/>
            <person name="Izuno A."/>
            <person name="Isagi Y."/>
            <person name="Lee S.L."/>
            <person name="Shimizu K.K."/>
        </authorList>
    </citation>
    <scope>NUCLEOTIDE SEQUENCE [LARGE SCALE GENOMIC DNA]</scope>
    <source>
        <strain evidence="2">214</strain>
    </source>
</reference>
<comment type="caution">
    <text evidence="2">The sequence shown here is derived from an EMBL/GenBank/DDBJ whole genome shotgun (WGS) entry which is preliminary data.</text>
</comment>
<evidence type="ECO:0000256" key="1">
    <source>
        <dbReference type="SAM" id="Phobius"/>
    </source>
</evidence>
<keyword evidence="3" id="KW-1185">Reference proteome</keyword>
<dbReference type="AlphaFoldDB" id="A0AAV5IAT3"/>
<keyword evidence="1" id="KW-1133">Transmembrane helix</keyword>
<name>A0AAV5IAT3_9ROSI</name>
<gene>
    <name evidence="2" type="ORF">SLEP1_g9495</name>
</gene>
<keyword evidence="1" id="KW-0812">Transmembrane</keyword>
<organism evidence="2 3">
    <name type="scientific">Rubroshorea leprosula</name>
    <dbReference type="NCBI Taxonomy" id="152421"/>
    <lineage>
        <taxon>Eukaryota</taxon>
        <taxon>Viridiplantae</taxon>
        <taxon>Streptophyta</taxon>
        <taxon>Embryophyta</taxon>
        <taxon>Tracheophyta</taxon>
        <taxon>Spermatophyta</taxon>
        <taxon>Magnoliopsida</taxon>
        <taxon>eudicotyledons</taxon>
        <taxon>Gunneridae</taxon>
        <taxon>Pentapetalae</taxon>
        <taxon>rosids</taxon>
        <taxon>malvids</taxon>
        <taxon>Malvales</taxon>
        <taxon>Dipterocarpaceae</taxon>
        <taxon>Rubroshorea</taxon>
    </lineage>
</organism>
<evidence type="ECO:0000313" key="3">
    <source>
        <dbReference type="Proteomes" id="UP001054252"/>
    </source>
</evidence>
<evidence type="ECO:0000313" key="2">
    <source>
        <dbReference type="EMBL" id="GKU96240.1"/>
    </source>
</evidence>